<dbReference type="AlphaFoldDB" id="A0A9J7AYD3"/>
<evidence type="ECO:0000259" key="1">
    <source>
        <dbReference type="Pfam" id="PF19802"/>
    </source>
</evidence>
<dbReference type="KEGG" id="naci:NUH88_01860"/>
<dbReference type="EMBL" id="CP102480">
    <property type="protein sequence ID" value="UUX50445.1"/>
    <property type="molecule type" value="Genomic_DNA"/>
</dbReference>
<organism evidence="2 3">
    <name type="scientific">Nisaea acidiphila</name>
    <dbReference type="NCBI Taxonomy" id="1862145"/>
    <lineage>
        <taxon>Bacteria</taxon>
        <taxon>Pseudomonadati</taxon>
        <taxon>Pseudomonadota</taxon>
        <taxon>Alphaproteobacteria</taxon>
        <taxon>Rhodospirillales</taxon>
        <taxon>Thalassobaculaceae</taxon>
        <taxon>Nisaea</taxon>
    </lineage>
</organism>
<sequence length="139" mass="15195">MHEAPSRKALIETALESFQAEILPDLAGDRKYLGLMIASALAMAVRELETDGDGSAARRVLDAFAALYGEDNVARAGADMEARIDELCRDLSRELRDGLYDADLTGPVIEVLTVLTEEKLKLSNPKFLAAREYSQPTPN</sequence>
<feature type="domain" description="DUF6285" evidence="1">
    <location>
        <begin position="24"/>
        <end position="127"/>
    </location>
</feature>
<keyword evidence="3" id="KW-1185">Reference proteome</keyword>
<dbReference type="Proteomes" id="UP001060336">
    <property type="component" value="Chromosome"/>
</dbReference>
<evidence type="ECO:0000313" key="3">
    <source>
        <dbReference type="Proteomes" id="UP001060336"/>
    </source>
</evidence>
<dbReference type="Pfam" id="PF19802">
    <property type="entry name" value="DUF6285"/>
    <property type="match status" value="1"/>
</dbReference>
<reference evidence="2" key="1">
    <citation type="submission" date="2022-08" db="EMBL/GenBank/DDBJ databases">
        <title>Nisaea acidiphila sp. nov., isolated from a marine algal debris and emended description of the genus Nisaea Urios et al. 2008.</title>
        <authorList>
            <person name="Kwon K."/>
        </authorList>
    </citation>
    <scope>NUCLEOTIDE SEQUENCE</scope>
    <source>
        <strain evidence="2">MEBiC11861</strain>
    </source>
</reference>
<name>A0A9J7AYD3_9PROT</name>
<accession>A0A9J7AYD3</accession>
<dbReference type="InterPro" id="IPR046252">
    <property type="entry name" value="DUF6285"/>
</dbReference>
<proteinExistence type="predicted"/>
<evidence type="ECO:0000313" key="2">
    <source>
        <dbReference type="EMBL" id="UUX50445.1"/>
    </source>
</evidence>
<gene>
    <name evidence="2" type="ORF">NUH88_01860</name>
</gene>
<dbReference type="RefSeq" id="WP_257769618.1">
    <property type="nucleotide sequence ID" value="NZ_CP102480.1"/>
</dbReference>
<protein>
    <submittedName>
        <fullName evidence="2">DUF6285 domain-containing protein</fullName>
    </submittedName>
</protein>